<dbReference type="EMBL" id="KB095811">
    <property type="protein sequence ID" value="ESO12132.1"/>
    <property type="molecule type" value="Genomic_DNA"/>
</dbReference>
<dbReference type="KEGG" id="hro:HELRODRAFT_158577"/>
<dbReference type="HOGENOM" id="CLU_1817858_0_0_1"/>
<evidence type="ECO:0000313" key="3">
    <source>
        <dbReference type="Proteomes" id="UP000015101"/>
    </source>
</evidence>
<dbReference type="GeneID" id="20197937"/>
<sequence>MGDFNPHIDWNHRESKKLADELFLDGLHKRKLPYSACDEANKGRKYIRFNNINRREHNKRKKKLRLNTPRMYNHVLRMALEHKLNEALKSHSFTDVKESWQFMRDLIYQVSLSVLGEKAMKNENWCKANLSEIEIAKKKEKL</sequence>
<evidence type="ECO:0000313" key="2">
    <source>
        <dbReference type="EnsemblMetazoa" id="HelroP158577"/>
    </source>
</evidence>
<protein>
    <submittedName>
        <fullName evidence="1 2">Uncharacterized protein</fullName>
    </submittedName>
</protein>
<dbReference type="AlphaFoldDB" id="T1EMY7"/>
<dbReference type="Proteomes" id="UP000015101">
    <property type="component" value="Unassembled WGS sequence"/>
</dbReference>
<dbReference type="EnsemblMetazoa" id="HelroT158577">
    <property type="protein sequence ID" value="HelroP158577"/>
    <property type="gene ID" value="HelroG158577"/>
</dbReference>
<evidence type="ECO:0000313" key="1">
    <source>
        <dbReference type="EMBL" id="ESO12132.1"/>
    </source>
</evidence>
<organism evidence="2 3">
    <name type="scientific">Helobdella robusta</name>
    <name type="common">Californian leech</name>
    <dbReference type="NCBI Taxonomy" id="6412"/>
    <lineage>
        <taxon>Eukaryota</taxon>
        <taxon>Metazoa</taxon>
        <taxon>Spiralia</taxon>
        <taxon>Lophotrochozoa</taxon>
        <taxon>Annelida</taxon>
        <taxon>Clitellata</taxon>
        <taxon>Hirudinea</taxon>
        <taxon>Rhynchobdellida</taxon>
        <taxon>Glossiphoniidae</taxon>
        <taxon>Helobdella</taxon>
    </lineage>
</organism>
<keyword evidence="3" id="KW-1185">Reference proteome</keyword>
<dbReference type="RefSeq" id="XP_009008852.1">
    <property type="nucleotide sequence ID" value="XM_009010604.1"/>
</dbReference>
<accession>T1EMY7</accession>
<reference evidence="3" key="1">
    <citation type="submission" date="2012-12" db="EMBL/GenBank/DDBJ databases">
        <authorList>
            <person name="Hellsten U."/>
            <person name="Grimwood J."/>
            <person name="Chapman J.A."/>
            <person name="Shapiro H."/>
            <person name="Aerts A."/>
            <person name="Otillar R.P."/>
            <person name="Terry A.Y."/>
            <person name="Boore J.L."/>
            <person name="Simakov O."/>
            <person name="Marletaz F."/>
            <person name="Cho S.-J."/>
            <person name="Edsinger-Gonzales E."/>
            <person name="Havlak P."/>
            <person name="Kuo D.-H."/>
            <person name="Larsson T."/>
            <person name="Lv J."/>
            <person name="Arendt D."/>
            <person name="Savage R."/>
            <person name="Osoegawa K."/>
            <person name="de Jong P."/>
            <person name="Lindberg D.R."/>
            <person name="Seaver E.C."/>
            <person name="Weisblat D.A."/>
            <person name="Putnam N.H."/>
            <person name="Grigoriev I.V."/>
            <person name="Rokhsar D.S."/>
        </authorList>
    </citation>
    <scope>NUCLEOTIDE SEQUENCE</scope>
</reference>
<dbReference type="OrthoDB" id="6152807at2759"/>
<reference evidence="2" key="3">
    <citation type="submission" date="2015-06" db="UniProtKB">
        <authorList>
            <consortium name="EnsemblMetazoa"/>
        </authorList>
    </citation>
    <scope>IDENTIFICATION</scope>
</reference>
<reference evidence="1 3" key="2">
    <citation type="journal article" date="2013" name="Nature">
        <title>Insights into bilaterian evolution from three spiralian genomes.</title>
        <authorList>
            <person name="Simakov O."/>
            <person name="Marletaz F."/>
            <person name="Cho S.J."/>
            <person name="Edsinger-Gonzales E."/>
            <person name="Havlak P."/>
            <person name="Hellsten U."/>
            <person name="Kuo D.H."/>
            <person name="Larsson T."/>
            <person name="Lv J."/>
            <person name="Arendt D."/>
            <person name="Savage R."/>
            <person name="Osoegawa K."/>
            <person name="de Jong P."/>
            <person name="Grimwood J."/>
            <person name="Chapman J.A."/>
            <person name="Shapiro H."/>
            <person name="Aerts A."/>
            <person name="Otillar R.P."/>
            <person name="Terry A.Y."/>
            <person name="Boore J.L."/>
            <person name="Grigoriev I.V."/>
            <person name="Lindberg D.R."/>
            <person name="Seaver E.C."/>
            <person name="Weisblat D.A."/>
            <person name="Putnam N.H."/>
            <person name="Rokhsar D.S."/>
        </authorList>
    </citation>
    <scope>NUCLEOTIDE SEQUENCE</scope>
</reference>
<dbReference type="EMBL" id="AMQM01000082">
    <property type="status" value="NOT_ANNOTATED_CDS"/>
    <property type="molecule type" value="Genomic_DNA"/>
</dbReference>
<dbReference type="CTD" id="20197937"/>
<proteinExistence type="predicted"/>
<name>T1EMY7_HELRO</name>
<gene>
    <name evidence="2" type="primary">20197937</name>
    <name evidence="1" type="ORF">HELRODRAFT_158577</name>
</gene>
<dbReference type="InParanoid" id="T1EMY7"/>